<accession>A0A9W8WW08</accession>
<dbReference type="InterPro" id="IPR036047">
    <property type="entry name" value="F-box-like_dom_sf"/>
</dbReference>
<evidence type="ECO:0000313" key="4">
    <source>
        <dbReference type="Proteomes" id="UP001140562"/>
    </source>
</evidence>
<gene>
    <name evidence="3" type="ORF">N0V87_006925</name>
</gene>
<evidence type="ECO:0000256" key="1">
    <source>
        <dbReference type="SAM" id="MobiDB-lite"/>
    </source>
</evidence>
<name>A0A9W8WW08_9PLEO</name>
<feature type="region of interest" description="Disordered" evidence="1">
    <location>
        <begin position="54"/>
        <end position="77"/>
    </location>
</feature>
<dbReference type="SUPFAM" id="SSF81383">
    <property type="entry name" value="F-box domain"/>
    <property type="match status" value="1"/>
</dbReference>
<evidence type="ECO:0000313" key="3">
    <source>
        <dbReference type="EMBL" id="KAJ4334381.1"/>
    </source>
</evidence>
<keyword evidence="4" id="KW-1185">Reference proteome</keyword>
<dbReference type="PANTHER" id="PTHR42057">
    <property type="entry name" value="F-BOX DOMAIN PROTEIN (AFU_ORTHOLOGUE AFUA_4G00200)"/>
    <property type="match status" value="1"/>
</dbReference>
<dbReference type="AlphaFoldDB" id="A0A9W8WW08"/>
<dbReference type="PANTHER" id="PTHR42057:SF2">
    <property type="entry name" value="F-BOX DOMAIN PROTEIN (AFU_ORTHOLOGUE AFUA_4G00200)-RELATED"/>
    <property type="match status" value="1"/>
</dbReference>
<organism evidence="3 4">
    <name type="scientific">Didymella glomerata</name>
    <dbReference type="NCBI Taxonomy" id="749621"/>
    <lineage>
        <taxon>Eukaryota</taxon>
        <taxon>Fungi</taxon>
        <taxon>Dikarya</taxon>
        <taxon>Ascomycota</taxon>
        <taxon>Pezizomycotina</taxon>
        <taxon>Dothideomycetes</taxon>
        <taxon>Pleosporomycetidae</taxon>
        <taxon>Pleosporales</taxon>
        <taxon>Pleosporineae</taxon>
        <taxon>Didymellaceae</taxon>
        <taxon>Didymella</taxon>
    </lineage>
</organism>
<proteinExistence type="predicted"/>
<feature type="domain" description="F-box" evidence="2">
    <location>
        <begin position="1"/>
        <end position="46"/>
    </location>
</feature>
<reference evidence="3" key="1">
    <citation type="submission" date="2022-10" db="EMBL/GenBank/DDBJ databases">
        <title>Tapping the CABI collections for fungal endophytes: first genome assemblies for Collariella, Neodidymelliopsis, Ascochyta clinopodiicola, Didymella pomorum, Didymosphaeria variabile, Neocosmospora piperis and Neocucurbitaria cava.</title>
        <authorList>
            <person name="Hill R."/>
        </authorList>
    </citation>
    <scope>NUCLEOTIDE SEQUENCE</scope>
    <source>
        <strain evidence="3">IMI 360193</strain>
    </source>
</reference>
<evidence type="ECO:0000259" key="2">
    <source>
        <dbReference type="PROSITE" id="PS50181"/>
    </source>
</evidence>
<feature type="compositionally biased region" description="Basic and acidic residues" evidence="1">
    <location>
        <begin position="54"/>
        <end position="65"/>
    </location>
</feature>
<dbReference type="InterPro" id="IPR001810">
    <property type="entry name" value="F-box_dom"/>
</dbReference>
<dbReference type="PROSITE" id="PS50181">
    <property type="entry name" value="FBOX"/>
    <property type="match status" value="1"/>
</dbReference>
<sequence length="520" mass="60536">MTNLEALPDELLDRIIDFLEKRDVTKVRLLNKRLSQISTAELFRIVTLCPQWQRGDDKDERHSVDSEQDEGWAWAGRDEPPQLEDIAWDDPDNEWFESVVPIAGVPGAEPEEALPPSEVMNPDQPEVEVVNSRNLDKDDEFKPASGQCSPIALSPRVRPISLPLSHYGGCVPRWAVDRLPGPPGHDAQSFESIMLHETLRNYVKEIEIYTCEPHCDHHPVYSYKWFEGAWPQPTYHPKYHDCIKQLGLFPNVQSLTVHFDRHAGEDGDDNLFQDPDFQRIWLRRILSPLVGCVNELALRHYENTGDKRAHPRSETPELMSTIAGVRSLRMSVKHREASADSGPIYKVGHSIKNWLDDEGYPVGKDLHNIGYLNYGWSTIPNNDNGSWPNFVSFDLRWHSVFHRFEQILRKLRTFRFGESEQWNFDGPSQFDETDTPGYPLPIMPWHDEHNIVRCTMQFCYRIWDDWDQQYRYDWKRSDGTHYSEGHIWRDGWIAELELPPDCLQKDKDALEALLEAIRYN</sequence>
<dbReference type="EMBL" id="JAPEUV010000078">
    <property type="protein sequence ID" value="KAJ4334381.1"/>
    <property type="molecule type" value="Genomic_DNA"/>
</dbReference>
<dbReference type="OrthoDB" id="3140657at2759"/>
<dbReference type="Proteomes" id="UP001140562">
    <property type="component" value="Unassembled WGS sequence"/>
</dbReference>
<protein>
    <recommendedName>
        <fullName evidence="2">F-box domain-containing protein</fullName>
    </recommendedName>
</protein>
<comment type="caution">
    <text evidence="3">The sequence shown here is derived from an EMBL/GenBank/DDBJ whole genome shotgun (WGS) entry which is preliminary data.</text>
</comment>